<protein>
    <recommendedName>
        <fullName evidence="3">Cystatin domain-containing protein</fullName>
    </recommendedName>
</protein>
<evidence type="ECO:0000256" key="1">
    <source>
        <dbReference type="SAM" id="SignalP"/>
    </source>
</evidence>
<name>A0A1B6L0V5_9HEMI</name>
<feature type="signal peptide" evidence="1">
    <location>
        <begin position="1"/>
        <end position="19"/>
    </location>
</feature>
<evidence type="ECO:0008006" key="3">
    <source>
        <dbReference type="Google" id="ProtNLM"/>
    </source>
</evidence>
<feature type="chain" id="PRO_5008587032" description="Cystatin domain-containing protein" evidence="1">
    <location>
        <begin position="20"/>
        <end position="161"/>
    </location>
</feature>
<accession>A0A1B6L0V5</accession>
<reference evidence="2" key="1">
    <citation type="submission" date="2015-11" db="EMBL/GenBank/DDBJ databases">
        <title>De novo transcriptome assembly of four potential Pierce s Disease insect vectors from Arizona vineyards.</title>
        <authorList>
            <person name="Tassone E.E."/>
        </authorList>
    </citation>
    <scope>NUCLEOTIDE SEQUENCE</scope>
</reference>
<organism evidence="2">
    <name type="scientific">Graphocephala atropunctata</name>
    <dbReference type="NCBI Taxonomy" id="36148"/>
    <lineage>
        <taxon>Eukaryota</taxon>
        <taxon>Metazoa</taxon>
        <taxon>Ecdysozoa</taxon>
        <taxon>Arthropoda</taxon>
        <taxon>Hexapoda</taxon>
        <taxon>Insecta</taxon>
        <taxon>Pterygota</taxon>
        <taxon>Neoptera</taxon>
        <taxon>Paraneoptera</taxon>
        <taxon>Hemiptera</taxon>
        <taxon>Auchenorrhyncha</taxon>
        <taxon>Membracoidea</taxon>
        <taxon>Cicadellidae</taxon>
        <taxon>Cicadellinae</taxon>
        <taxon>Cicadellini</taxon>
        <taxon>Graphocephala</taxon>
    </lineage>
</organism>
<gene>
    <name evidence="2" type="ORF">g.23267</name>
</gene>
<keyword evidence="1" id="KW-0732">Signal</keyword>
<evidence type="ECO:0000313" key="2">
    <source>
        <dbReference type="EMBL" id="JAT17339.1"/>
    </source>
</evidence>
<proteinExistence type="predicted"/>
<dbReference type="AlphaFoldDB" id="A0A1B6L0V5"/>
<feature type="non-terminal residue" evidence="2">
    <location>
        <position position="1"/>
    </location>
</feature>
<dbReference type="EMBL" id="GEBQ01022638">
    <property type="protein sequence ID" value="JAT17339.1"/>
    <property type="molecule type" value="Transcribed_RNA"/>
</dbReference>
<sequence>NTLALWLIIVVALVPSSTATKGIPSYAIGKLQPSSKYAFLQHLHKDWNVSKDPLVLHFNTCKQYKFIINKVVITTTSGKSVTGRLVAGGVNNYFFAVHVTGQGPTLFDIEVWVTWQEDAQEVENNTLQIFTKYHPCATNKVTGTDDADYTQDTSDPTPGTD</sequence>